<dbReference type="Proteomes" id="UP000688137">
    <property type="component" value="Unassembled WGS sequence"/>
</dbReference>
<comment type="caution">
    <text evidence="7">The sequence shown here is derived from an EMBL/GenBank/DDBJ whole genome shotgun (WGS) entry which is preliminary data.</text>
</comment>
<dbReference type="AlphaFoldDB" id="A0A8S1JLT0"/>
<dbReference type="FunFam" id="3.30.200.20:FF:001058">
    <property type="entry name" value="Mitogen-activated protein kinase"/>
    <property type="match status" value="1"/>
</dbReference>
<dbReference type="PROSITE" id="PS50011">
    <property type="entry name" value="PROTEIN_KINASE_DOM"/>
    <property type="match status" value="1"/>
</dbReference>
<comment type="activity regulation">
    <text evidence="5">Activated by threonine and tyrosine phosphorylation.</text>
</comment>
<feature type="domain" description="Protein kinase" evidence="6">
    <location>
        <begin position="13"/>
        <end position="294"/>
    </location>
</feature>
<comment type="catalytic activity">
    <reaction evidence="5">
        <text>L-threonyl-[protein] + ATP = O-phospho-L-threonyl-[protein] + ADP + H(+)</text>
        <dbReference type="Rhea" id="RHEA:46608"/>
        <dbReference type="Rhea" id="RHEA-COMP:11060"/>
        <dbReference type="Rhea" id="RHEA-COMP:11605"/>
        <dbReference type="ChEBI" id="CHEBI:15378"/>
        <dbReference type="ChEBI" id="CHEBI:30013"/>
        <dbReference type="ChEBI" id="CHEBI:30616"/>
        <dbReference type="ChEBI" id="CHEBI:61977"/>
        <dbReference type="ChEBI" id="CHEBI:456216"/>
        <dbReference type="EC" id="2.7.11.24"/>
    </reaction>
</comment>
<dbReference type="CDD" id="cd07852">
    <property type="entry name" value="STKc_MAPK15-like"/>
    <property type="match status" value="1"/>
</dbReference>
<dbReference type="PROSITE" id="PS01351">
    <property type="entry name" value="MAPK"/>
    <property type="match status" value="1"/>
</dbReference>
<dbReference type="PANTHER" id="PTHR24055">
    <property type="entry name" value="MITOGEN-ACTIVATED PROTEIN KINASE"/>
    <property type="match status" value="1"/>
</dbReference>
<feature type="binding site" evidence="3">
    <location>
        <position position="42"/>
    </location>
    <ligand>
        <name>ATP</name>
        <dbReference type="ChEBI" id="CHEBI:30616"/>
    </ligand>
</feature>
<dbReference type="InterPro" id="IPR000719">
    <property type="entry name" value="Prot_kinase_dom"/>
</dbReference>
<keyword evidence="8" id="KW-1185">Reference proteome</keyword>
<dbReference type="PROSITE" id="PS00107">
    <property type="entry name" value="PROTEIN_KINASE_ATP"/>
    <property type="match status" value="1"/>
</dbReference>
<keyword evidence="5" id="KW-0418">Kinase</keyword>
<protein>
    <recommendedName>
        <fullName evidence="5">Mitogen-activated protein kinase</fullName>
        <ecNumber evidence="5">2.7.11.24</ecNumber>
    </recommendedName>
</protein>
<dbReference type="EMBL" id="CAJJDM010000001">
    <property type="protein sequence ID" value="CAD8043032.1"/>
    <property type="molecule type" value="Genomic_DNA"/>
</dbReference>
<evidence type="ECO:0000313" key="8">
    <source>
        <dbReference type="Proteomes" id="UP000688137"/>
    </source>
</evidence>
<dbReference type="GO" id="GO:0005524">
    <property type="term" value="F:ATP binding"/>
    <property type="evidence" value="ECO:0007669"/>
    <property type="project" value="UniProtKB-UniRule"/>
</dbReference>
<dbReference type="FunFam" id="1.10.510.10:FF:000238">
    <property type="entry name" value="Mitogen-activated protein kinase"/>
    <property type="match status" value="1"/>
</dbReference>
<organism evidence="7 8">
    <name type="scientific">Paramecium primaurelia</name>
    <dbReference type="NCBI Taxonomy" id="5886"/>
    <lineage>
        <taxon>Eukaryota</taxon>
        <taxon>Sar</taxon>
        <taxon>Alveolata</taxon>
        <taxon>Ciliophora</taxon>
        <taxon>Intramacronucleata</taxon>
        <taxon>Oligohymenophorea</taxon>
        <taxon>Peniculida</taxon>
        <taxon>Parameciidae</taxon>
        <taxon>Paramecium</taxon>
    </lineage>
</organism>
<evidence type="ECO:0000256" key="5">
    <source>
        <dbReference type="RuleBase" id="RU361165"/>
    </source>
</evidence>
<dbReference type="PROSITE" id="PS00108">
    <property type="entry name" value="PROTEIN_KINASE_ST"/>
    <property type="match status" value="1"/>
</dbReference>
<dbReference type="Pfam" id="PF00069">
    <property type="entry name" value="Pkinase"/>
    <property type="match status" value="1"/>
</dbReference>
<evidence type="ECO:0000259" key="6">
    <source>
        <dbReference type="PROSITE" id="PS50011"/>
    </source>
</evidence>
<gene>
    <name evidence="7" type="ORF">PPRIM_AZ9-3.1.T0040252</name>
</gene>
<dbReference type="InterPro" id="IPR017441">
    <property type="entry name" value="Protein_kinase_ATP_BS"/>
</dbReference>
<accession>A0A8S1JLT0</accession>
<reference evidence="7" key="1">
    <citation type="submission" date="2021-01" db="EMBL/GenBank/DDBJ databases">
        <authorList>
            <consortium name="Genoscope - CEA"/>
            <person name="William W."/>
        </authorList>
    </citation>
    <scope>NUCLEOTIDE SEQUENCE</scope>
</reference>
<keyword evidence="5" id="KW-0460">Magnesium</keyword>
<dbReference type="InterPro" id="IPR050117">
    <property type="entry name" value="MAPK"/>
</dbReference>
<evidence type="ECO:0000313" key="7">
    <source>
        <dbReference type="EMBL" id="CAD8043032.1"/>
    </source>
</evidence>
<dbReference type="InterPro" id="IPR003527">
    <property type="entry name" value="MAP_kinase_CS"/>
</dbReference>
<keyword evidence="2 3" id="KW-0067">ATP-binding</keyword>
<sequence length="494" mass="56940">MSEKIDTNILKKYEIMNKIGKGAYGIVWKARDIKSQRIVALKKVFDAFSNPTDAQRTYREVSFLKQLNHPNIIQLIDTFPAENQNDLYLIFEYMETDLHIAIRAKILQPLHRRYIIYQLFKALKYIHSSGMIHRDLKPANILLDSECKIKLADFGLARMVCTLEQDILTDYVATRWFRAPEILLGSKSYSFGVDMWSIGCMIGEMILGKALFSGISTINQLEKIIEVLGIPTQEEIQSLGGQNQLFDKYPRNYKSNLKAILNCDDDELDLIKKLLVYDPNKRICVQDALRHPYLKEFYNPKEEITFKGQLVLKLQDDKQYPVSQYRDLLYKQNLDLTKILTLVNKQKSLIQNIQSNRSDALKKQQSQQQFLNQQFAKSAFMKSNSTVNIEKSVNKTATATLHNSNSKQPQNSNTTSSTQIKNKLKQICLQSADKCEVVGQKKSPNSKIQQQPKQLIQSNSKQQILNNVTNTSISPSQSQQRLQIIRQQHQQIQK</sequence>
<evidence type="ECO:0000256" key="1">
    <source>
        <dbReference type="ARBA" id="ARBA00022741"/>
    </source>
</evidence>
<keyword evidence="4" id="KW-0723">Serine/threonine-protein kinase</keyword>
<dbReference type="InterPro" id="IPR008271">
    <property type="entry name" value="Ser/Thr_kinase_AS"/>
</dbReference>
<evidence type="ECO:0000256" key="2">
    <source>
        <dbReference type="ARBA" id="ARBA00022840"/>
    </source>
</evidence>
<proteinExistence type="inferred from homology"/>
<keyword evidence="5" id="KW-0808">Transferase</keyword>
<evidence type="ECO:0000256" key="4">
    <source>
        <dbReference type="RuleBase" id="RU000304"/>
    </source>
</evidence>
<evidence type="ECO:0000256" key="3">
    <source>
        <dbReference type="PROSITE-ProRule" id="PRU10141"/>
    </source>
</evidence>
<comment type="cofactor">
    <cofactor evidence="5">
        <name>Mg(2+)</name>
        <dbReference type="ChEBI" id="CHEBI:18420"/>
    </cofactor>
</comment>
<name>A0A8S1JLT0_PARPR</name>
<dbReference type="OMA" id="NAKCELR"/>
<dbReference type="EC" id="2.7.11.24" evidence="5"/>
<dbReference type="SMART" id="SM00220">
    <property type="entry name" value="S_TKc"/>
    <property type="match status" value="1"/>
</dbReference>
<comment type="similarity">
    <text evidence="5">Belongs to the protein kinase superfamily. Ser/Thr protein kinase family. MAP kinase subfamily.</text>
</comment>
<keyword evidence="1 3" id="KW-0547">Nucleotide-binding</keyword>
<dbReference type="GO" id="GO:0004707">
    <property type="term" value="F:MAP kinase activity"/>
    <property type="evidence" value="ECO:0007669"/>
    <property type="project" value="UniProtKB-EC"/>
</dbReference>